<dbReference type="EMBL" id="AQHF01000034">
    <property type="protein sequence ID" value="MBE0349087.1"/>
    <property type="molecule type" value="Genomic_DNA"/>
</dbReference>
<organism evidence="3 4">
    <name type="scientific">Pseudoalteromonas peptidolytica F12-50-A1</name>
    <dbReference type="NCBI Taxonomy" id="1315280"/>
    <lineage>
        <taxon>Bacteria</taxon>
        <taxon>Pseudomonadati</taxon>
        <taxon>Pseudomonadota</taxon>
        <taxon>Gammaproteobacteria</taxon>
        <taxon>Alteromonadales</taxon>
        <taxon>Pseudoalteromonadaceae</taxon>
        <taxon>Pseudoalteromonas</taxon>
    </lineage>
</organism>
<evidence type="ECO:0000313" key="4">
    <source>
        <dbReference type="Proteomes" id="UP000660708"/>
    </source>
</evidence>
<evidence type="ECO:0000256" key="1">
    <source>
        <dbReference type="SAM" id="SignalP"/>
    </source>
</evidence>
<feature type="signal peptide" evidence="1">
    <location>
        <begin position="1"/>
        <end position="26"/>
    </location>
</feature>
<dbReference type="InterPro" id="IPR001638">
    <property type="entry name" value="Solute-binding_3/MltF_N"/>
</dbReference>
<keyword evidence="4" id="KW-1185">Reference proteome</keyword>
<evidence type="ECO:0000313" key="3">
    <source>
        <dbReference type="EMBL" id="MBE0349087.1"/>
    </source>
</evidence>
<protein>
    <submittedName>
        <fullName evidence="3">Polar amino acid transport system substrate-binding protein</fullName>
    </submittedName>
</protein>
<gene>
    <name evidence="3" type="ORF">PPEP_b1000</name>
</gene>
<sequence length="243" mass="27673">MNKRRAQYYIFTIFSLWFGSTFSCNATAVNRVDQIQVVTEPLPPYQIVKEGEVQGLVAEKVRKLLRELGSDSHTRAMPWARAYKTALTEPGTLIFSMVRTPAREELFHWLGVLVSTKTYLIALKKRDNIKLNDLEGLINYKTGVKRDDVVFHYLSKKDVLSKAILLPDTITTVKMLLRGRVDIIAASPIHLDYMCSQIGCKSSDFQFLLELDELSSDFYLAANKHMSPELVDLITNKLKKLAN</sequence>
<reference evidence="3 4" key="1">
    <citation type="submission" date="2015-06" db="EMBL/GenBank/DDBJ databases">
        <title>Genome sequence of Pseudoalteromonas peptidolytica.</title>
        <authorList>
            <person name="Xie B.-B."/>
            <person name="Rong J.-C."/>
            <person name="Qin Q.-L."/>
            <person name="Zhang Y.-Z."/>
        </authorList>
    </citation>
    <scope>NUCLEOTIDE SEQUENCE [LARGE SCALE GENOMIC DNA]</scope>
    <source>
        <strain evidence="3 4">F12-50-A1</strain>
    </source>
</reference>
<dbReference type="SUPFAM" id="SSF53850">
    <property type="entry name" value="Periplasmic binding protein-like II"/>
    <property type="match status" value="1"/>
</dbReference>
<dbReference type="PANTHER" id="PTHR38834">
    <property type="entry name" value="PERIPLASMIC SUBSTRATE BINDING PROTEIN FAMILY 3"/>
    <property type="match status" value="1"/>
</dbReference>
<dbReference type="Pfam" id="PF00497">
    <property type="entry name" value="SBP_bac_3"/>
    <property type="match status" value="1"/>
</dbReference>
<evidence type="ECO:0000259" key="2">
    <source>
        <dbReference type="Pfam" id="PF00497"/>
    </source>
</evidence>
<dbReference type="Gene3D" id="3.40.190.10">
    <property type="entry name" value="Periplasmic binding protein-like II"/>
    <property type="match status" value="2"/>
</dbReference>
<feature type="chain" id="PRO_5034553263" evidence="1">
    <location>
        <begin position="27"/>
        <end position="243"/>
    </location>
</feature>
<comment type="caution">
    <text evidence="3">The sequence shown here is derived from an EMBL/GenBank/DDBJ whole genome shotgun (WGS) entry which is preliminary data.</text>
</comment>
<dbReference type="Proteomes" id="UP000660708">
    <property type="component" value="Unassembled WGS sequence"/>
</dbReference>
<proteinExistence type="predicted"/>
<accession>A0A8I0MZN9</accession>
<dbReference type="PANTHER" id="PTHR38834:SF3">
    <property type="entry name" value="SOLUTE-BINDING PROTEIN FAMILY 3_N-TERMINAL DOMAIN-CONTAINING PROTEIN"/>
    <property type="match status" value="1"/>
</dbReference>
<dbReference type="AlphaFoldDB" id="A0A8I0MZN9"/>
<feature type="domain" description="Solute-binding protein family 3/N-terminal" evidence="2">
    <location>
        <begin position="36"/>
        <end position="241"/>
    </location>
</feature>
<dbReference type="RefSeq" id="WP_147390395.1">
    <property type="nucleotide sequence ID" value="NZ_AQHF01000034.1"/>
</dbReference>
<keyword evidence="1" id="KW-0732">Signal</keyword>
<name>A0A8I0MZN9_9GAMM</name>
<dbReference type="PROSITE" id="PS51257">
    <property type="entry name" value="PROKAR_LIPOPROTEIN"/>
    <property type="match status" value="1"/>
</dbReference>